<evidence type="ECO:0000313" key="3">
    <source>
        <dbReference type="Proteomes" id="UP000009168"/>
    </source>
</evidence>
<sequence>MKAAIFIIVLIALASAQKESQFGVIENLFKNSKEQVYDLFEKIIHQGTSCEIVTAASCFGDLKGLFGDCTSAISTSGVNLMSDFLCIKSLWNLDSSKIKKCHGCVCDFAIAAKFYLPTCSNDKKLLQSGVNVFEELLQQQI</sequence>
<dbReference type="GeneID" id="7843071"/>
<dbReference type="InParanoid" id="Q235E5"/>
<keyword evidence="3" id="KW-1185">Reference proteome</keyword>
<keyword evidence="1" id="KW-0732">Signal</keyword>
<dbReference type="Proteomes" id="UP000009168">
    <property type="component" value="Unassembled WGS sequence"/>
</dbReference>
<dbReference type="HOGENOM" id="CLU_1829257_0_0_1"/>
<evidence type="ECO:0008006" key="4">
    <source>
        <dbReference type="Google" id="ProtNLM"/>
    </source>
</evidence>
<accession>Q235E5</accession>
<dbReference type="AlphaFoldDB" id="Q235E5"/>
<feature type="signal peptide" evidence="1">
    <location>
        <begin position="1"/>
        <end position="16"/>
    </location>
</feature>
<evidence type="ECO:0000313" key="2">
    <source>
        <dbReference type="EMBL" id="EAR92158.2"/>
    </source>
</evidence>
<organism evidence="2 3">
    <name type="scientific">Tetrahymena thermophila (strain SB210)</name>
    <dbReference type="NCBI Taxonomy" id="312017"/>
    <lineage>
        <taxon>Eukaryota</taxon>
        <taxon>Sar</taxon>
        <taxon>Alveolata</taxon>
        <taxon>Ciliophora</taxon>
        <taxon>Intramacronucleata</taxon>
        <taxon>Oligohymenophorea</taxon>
        <taxon>Hymenostomatida</taxon>
        <taxon>Tetrahymenina</taxon>
        <taxon>Tetrahymenidae</taxon>
        <taxon>Tetrahymena</taxon>
    </lineage>
</organism>
<gene>
    <name evidence="2" type="ORF">TTHERM_00803550</name>
</gene>
<dbReference type="Gene3D" id="1.10.1740.120">
    <property type="match status" value="1"/>
</dbReference>
<reference evidence="3" key="1">
    <citation type="journal article" date="2006" name="PLoS Biol.">
        <title>Macronuclear genome sequence of the ciliate Tetrahymena thermophila, a model eukaryote.</title>
        <authorList>
            <person name="Eisen J.A."/>
            <person name="Coyne R.S."/>
            <person name="Wu M."/>
            <person name="Wu D."/>
            <person name="Thiagarajan M."/>
            <person name="Wortman J.R."/>
            <person name="Badger J.H."/>
            <person name="Ren Q."/>
            <person name="Amedeo P."/>
            <person name="Jones K.M."/>
            <person name="Tallon L.J."/>
            <person name="Delcher A.L."/>
            <person name="Salzberg S.L."/>
            <person name="Silva J.C."/>
            <person name="Haas B.J."/>
            <person name="Majoros W.H."/>
            <person name="Farzad M."/>
            <person name="Carlton J.M."/>
            <person name="Smith R.K. Jr."/>
            <person name="Garg J."/>
            <person name="Pearlman R.E."/>
            <person name="Karrer K.M."/>
            <person name="Sun L."/>
            <person name="Manning G."/>
            <person name="Elde N.C."/>
            <person name="Turkewitz A.P."/>
            <person name="Asai D.J."/>
            <person name="Wilkes D.E."/>
            <person name="Wang Y."/>
            <person name="Cai H."/>
            <person name="Collins K."/>
            <person name="Stewart B.A."/>
            <person name="Lee S.R."/>
            <person name="Wilamowska K."/>
            <person name="Weinberg Z."/>
            <person name="Ruzzo W.L."/>
            <person name="Wloga D."/>
            <person name="Gaertig J."/>
            <person name="Frankel J."/>
            <person name="Tsao C.-C."/>
            <person name="Gorovsky M.A."/>
            <person name="Keeling P.J."/>
            <person name="Waller R.F."/>
            <person name="Patron N.J."/>
            <person name="Cherry J.M."/>
            <person name="Stover N.A."/>
            <person name="Krieger C.J."/>
            <person name="del Toro C."/>
            <person name="Ryder H.F."/>
            <person name="Williamson S.C."/>
            <person name="Barbeau R.A."/>
            <person name="Hamilton E.P."/>
            <person name="Orias E."/>
        </authorList>
    </citation>
    <scope>NUCLEOTIDE SEQUENCE [LARGE SCALE GENOMIC DNA]</scope>
    <source>
        <strain evidence="3">SB210</strain>
    </source>
</reference>
<protein>
    <recommendedName>
        <fullName evidence="4">Transmembrane protein</fullName>
    </recommendedName>
</protein>
<dbReference type="RefSeq" id="XP_001012403.2">
    <property type="nucleotide sequence ID" value="XM_001012403.3"/>
</dbReference>
<dbReference type="KEGG" id="tet:TTHERM_00803550"/>
<dbReference type="EMBL" id="GG662763">
    <property type="protein sequence ID" value="EAR92158.2"/>
    <property type="molecule type" value="Genomic_DNA"/>
</dbReference>
<name>Q235E5_TETTS</name>
<evidence type="ECO:0000256" key="1">
    <source>
        <dbReference type="SAM" id="SignalP"/>
    </source>
</evidence>
<proteinExistence type="predicted"/>
<feature type="chain" id="PRO_5004201354" description="Transmembrane protein" evidence="1">
    <location>
        <begin position="17"/>
        <end position="141"/>
    </location>
</feature>